<dbReference type="Proteomes" id="UP000325315">
    <property type="component" value="Unassembled WGS sequence"/>
</dbReference>
<evidence type="ECO:0000313" key="1">
    <source>
        <dbReference type="EMBL" id="KAA3472687.1"/>
    </source>
</evidence>
<gene>
    <name evidence="1" type="ORF">EPI10_023147</name>
</gene>
<dbReference type="AlphaFoldDB" id="A0A5B6VV38"/>
<dbReference type="OrthoDB" id="1001497at2759"/>
<proteinExistence type="predicted"/>
<dbReference type="EMBL" id="SMMG02000005">
    <property type="protein sequence ID" value="KAA3472687.1"/>
    <property type="molecule type" value="Genomic_DNA"/>
</dbReference>
<accession>A0A5B6VV38</accession>
<reference evidence="2" key="1">
    <citation type="journal article" date="2019" name="Plant Biotechnol. J.">
        <title>Genome sequencing of the Australian wild diploid species Gossypium australe highlights disease resistance and delayed gland morphogenesis.</title>
        <authorList>
            <person name="Cai Y."/>
            <person name="Cai X."/>
            <person name="Wang Q."/>
            <person name="Wang P."/>
            <person name="Zhang Y."/>
            <person name="Cai C."/>
            <person name="Xu Y."/>
            <person name="Wang K."/>
            <person name="Zhou Z."/>
            <person name="Wang C."/>
            <person name="Geng S."/>
            <person name="Li B."/>
            <person name="Dong Q."/>
            <person name="Hou Y."/>
            <person name="Wang H."/>
            <person name="Ai P."/>
            <person name="Liu Z."/>
            <person name="Yi F."/>
            <person name="Sun M."/>
            <person name="An G."/>
            <person name="Cheng J."/>
            <person name="Zhang Y."/>
            <person name="Shi Q."/>
            <person name="Xie Y."/>
            <person name="Shi X."/>
            <person name="Chang Y."/>
            <person name="Huang F."/>
            <person name="Chen Y."/>
            <person name="Hong S."/>
            <person name="Mi L."/>
            <person name="Sun Q."/>
            <person name="Zhang L."/>
            <person name="Zhou B."/>
            <person name="Peng R."/>
            <person name="Zhang X."/>
            <person name="Liu F."/>
        </authorList>
    </citation>
    <scope>NUCLEOTIDE SEQUENCE [LARGE SCALE GENOMIC DNA]</scope>
    <source>
        <strain evidence="2">cv. PA1801</strain>
    </source>
</reference>
<evidence type="ECO:0000313" key="2">
    <source>
        <dbReference type="Proteomes" id="UP000325315"/>
    </source>
</evidence>
<keyword evidence="2" id="KW-1185">Reference proteome</keyword>
<protein>
    <submittedName>
        <fullName evidence="1">Retrovirus-related pol polyprotein from transposon tnt 1-94</fullName>
    </submittedName>
</protein>
<sequence>MSTMLFYKAILMNKFMIEVIPTIDSLFLSQSKYVHDILNGTMMQDSKGVLTQMSSSHHYKFQNEFNPTNVTIYPRTIEKFQYLSFTRSDILFFAHAPLSFHWKAVKHILLYLKQTSINGIWFTYHLDPNLYKYSDNDRERDYTYHSLTIDFMLYFGPNLVNWSPKK</sequence>
<dbReference type="PANTHER" id="PTHR11439:SF483">
    <property type="entry name" value="PEPTIDE SYNTHASE GLIP-LIKE, PUTATIVE (AFU_ORTHOLOGUE AFUA_3G12920)-RELATED"/>
    <property type="match status" value="1"/>
</dbReference>
<comment type="caution">
    <text evidence="1">The sequence shown here is derived from an EMBL/GenBank/DDBJ whole genome shotgun (WGS) entry which is preliminary data.</text>
</comment>
<dbReference type="PANTHER" id="PTHR11439">
    <property type="entry name" value="GAG-POL-RELATED RETROTRANSPOSON"/>
    <property type="match status" value="1"/>
</dbReference>
<organism evidence="1 2">
    <name type="scientific">Gossypium australe</name>
    <dbReference type="NCBI Taxonomy" id="47621"/>
    <lineage>
        <taxon>Eukaryota</taxon>
        <taxon>Viridiplantae</taxon>
        <taxon>Streptophyta</taxon>
        <taxon>Embryophyta</taxon>
        <taxon>Tracheophyta</taxon>
        <taxon>Spermatophyta</taxon>
        <taxon>Magnoliopsida</taxon>
        <taxon>eudicotyledons</taxon>
        <taxon>Gunneridae</taxon>
        <taxon>Pentapetalae</taxon>
        <taxon>rosids</taxon>
        <taxon>malvids</taxon>
        <taxon>Malvales</taxon>
        <taxon>Malvaceae</taxon>
        <taxon>Malvoideae</taxon>
        <taxon>Gossypium</taxon>
    </lineage>
</organism>
<name>A0A5B6VV38_9ROSI</name>